<evidence type="ECO:0000256" key="6">
    <source>
        <dbReference type="ARBA" id="ARBA00023136"/>
    </source>
</evidence>
<dbReference type="InterPro" id="IPR003423">
    <property type="entry name" value="OMP_efflux"/>
</dbReference>
<keyword evidence="8" id="KW-0175">Coiled coil</keyword>
<dbReference type="AlphaFoldDB" id="A0A7Y3R6H2"/>
<evidence type="ECO:0000256" key="7">
    <source>
        <dbReference type="ARBA" id="ARBA00023237"/>
    </source>
</evidence>
<dbReference type="Gene3D" id="1.20.1600.10">
    <property type="entry name" value="Outer membrane efflux proteins (OEP)"/>
    <property type="match status" value="1"/>
</dbReference>
<comment type="subcellular location">
    <subcellularLocation>
        <location evidence="1">Cell outer membrane</location>
    </subcellularLocation>
</comment>
<keyword evidence="3" id="KW-0813">Transport</keyword>
<dbReference type="RefSeq" id="WP_171221023.1">
    <property type="nucleotide sequence ID" value="NZ_CP121446.1"/>
</dbReference>
<dbReference type="PANTHER" id="PTHR30026:SF20">
    <property type="entry name" value="OUTER MEMBRANE PROTEIN TOLC"/>
    <property type="match status" value="1"/>
</dbReference>
<evidence type="ECO:0000256" key="1">
    <source>
        <dbReference type="ARBA" id="ARBA00004442"/>
    </source>
</evidence>
<evidence type="ECO:0000256" key="2">
    <source>
        <dbReference type="ARBA" id="ARBA00007613"/>
    </source>
</evidence>
<feature type="coiled-coil region" evidence="8">
    <location>
        <begin position="199"/>
        <end position="226"/>
    </location>
</feature>
<name>A0A7Y3R6H2_9FLAO</name>
<dbReference type="GO" id="GO:1990281">
    <property type="term" value="C:efflux pump complex"/>
    <property type="evidence" value="ECO:0007669"/>
    <property type="project" value="TreeGrafter"/>
</dbReference>
<evidence type="ECO:0000256" key="4">
    <source>
        <dbReference type="ARBA" id="ARBA00022452"/>
    </source>
</evidence>
<evidence type="ECO:0000256" key="3">
    <source>
        <dbReference type="ARBA" id="ARBA00022448"/>
    </source>
</evidence>
<keyword evidence="11" id="KW-1185">Reference proteome</keyword>
<dbReference type="GO" id="GO:0015288">
    <property type="term" value="F:porin activity"/>
    <property type="evidence" value="ECO:0007669"/>
    <property type="project" value="TreeGrafter"/>
</dbReference>
<keyword evidence="9" id="KW-0732">Signal</keyword>
<dbReference type="Pfam" id="PF02321">
    <property type="entry name" value="OEP"/>
    <property type="match status" value="1"/>
</dbReference>
<dbReference type="EMBL" id="JABEVX010000001">
    <property type="protein sequence ID" value="NNT70814.1"/>
    <property type="molecule type" value="Genomic_DNA"/>
</dbReference>
<dbReference type="Proteomes" id="UP000536509">
    <property type="component" value="Unassembled WGS sequence"/>
</dbReference>
<evidence type="ECO:0000256" key="8">
    <source>
        <dbReference type="SAM" id="Coils"/>
    </source>
</evidence>
<comment type="similarity">
    <text evidence="2">Belongs to the outer membrane factor (OMF) (TC 1.B.17) family.</text>
</comment>
<protein>
    <submittedName>
        <fullName evidence="10">TolC family protein</fullName>
    </submittedName>
</protein>
<keyword evidence="4" id="KW-1134">Transmembrane beta strand</keyword>
<evidence type="ECO:0000256" key="5">
    <source>
        <dbReference type="ARBA" id="ARBA00022692"/>
    </source>
</evidence>
<evidence type="ECO:0000313" key="10">
    <source>
        <dbReference type="EMBL" id="NNT70814.1"/>
    </source>
</evidence>
<dbReference type="GO" id="GO:0009279">
    <property type="term" value="C:cell outer membrane"/>
    <property type="evidence" value="ECO:0007669"/>
    <property type="project" value="UniProtKB-SubCell"/>
</dbReference>
<dbReference type="GO" id="GO:0015562">
    <property type="term" value="F:efflux transmembrane transporter activity"/>
    <property type="evidence" value="ECO:0007669"/>
    <property type="project" value="InterPro"/>
</dbReference>
<comment type="caution">
    <text evidence="10">The sequence shown here is derived from an EMBL/GenBank/DDBJ whole genome shotgun (WGS) entry which is preliminary data.</text>
</comment>
<proteinExistence type="inferred from homology"/>
<feature type="coiled-coil region" evidence="8">
    <location>
        <begin position="343"/>
        <end position="388"/>
    </location>
</feature>
<evidence type="ECO:0000256" key="9">
    <source>
        <dbReference type="SAM" id="SignalP"/>
    </source>
</evidence>
<keyword evidence="5" id="KW-0812">Transmembrane</keyword>
<keyword evidence="7" id="KW-0998">Cell outer membrane</keyword>
<dbReference type="PANTHER" id="PTHR30026">
    <property type="entry name" value="OUTER MEMBRANE PROTEIN TOLC"/>
    <property type="match status" value="1"/>
</dbReference>
<dbReference type="SUPFAM" id="SSF56954">
    <property type="entry name" value="Outer membrane efflux proteins (OEP)"/>
    <property type="match status" value="1"/>
</dbReference>
<accession>A0A7Y3R6H2</accession>
<keyword evidence="6" id="KW-0472">Membrane</keyword>
<reference evidence="10 11" key="1">
    <citation type="submission" date="2020-05" db="EMBL/GenBank/DDBJ databases">
        <title>Draft genome of Flavobacterium sp. IMCC34852.</title>
        <authorList>
            <person name="Song J."/>
            <person name="Cho J.-C."/>
        </authorList>
    </citation>
    <scope>NUCLEOTIDE SEQUENCE [LARGE SCALE GENOMIC DNA]</scope>
    <source>
        <strain evidence="10 11">IMCC34852</strain>
    </source>
</reference>
<organism evidence="10 11">
    <name type="scientific">Flavobacterium rivulicola</name>
    <dbReference type="NCBI Taxonomy" id="2732161"/>
    <lineage>
        <taxon>Bacteria</taxon>
        <taxon>Pseudomonadati</taxon>
        <taxon>Bacteroidota</taxon>
        <taxon>Flavobacteriia</taxon>
        <taxon>Flavobacteriales</taxon>
        <taxon>Flavobacteriaceae</taxon>
        <taxon>Flavobacterium</taxon>
    </lineage>
</organism>
<feature type="chain" id="PRO_5031006509" evidence="9">
    <location>
        <begin position="19"/>
        <end position="448"/>
    </location>
</feature>
<gene>
    <name evidence="10" type="ORF">HKT18_01170</name>
</gene>
<feature type="signal peptide" evidence="9">
    <location>
        <begin position="1"/>
        <end position="18"/>
    </location>
</feature>
<evidence type="ECO:0000313" key="11">
    <source>
        <dbReference type="Proteomes" id="UP000536509"/>
    </source>
</evidence>
<sequence length="448" mass="50326">MKNKLILILFLIVSNLQAQEQKQSYSFSLQQAVEHALKNNYSAINANRDIDAAKQKKWETTAAGLPQINGSVTYLNNFDFTLQGISGNAFNPAADPNDISLVAFGTKQSMTSGLTLSQLIFDGSYIVALQASKTYLKYYENAKQKNNTEVREMVINAYGNVLLAQESITILEKNKSTLSKTLADTQETFKNGLIEEENVEQLQITLSSIESNLNNTKRLLDVAQKMLKFTLGMNIEDELILTDKLDSLSTSNLALAFSQDGFVVNNNINYQMASNFQEQRALELKLQRSKALPTLAAAVNFGYNSFANDFSFADGDQKWNKFSNLGVSLSVPIFSSFGRSAKTQQARIALDQAKTQLTQTEQQLKLEYEKAKSEYEFSIEEYATAKNNLNLAERIERKQQIKFTEGLSSSFDFSEAQRQLYTAQQNYLQSMVNIINKKATLEKIINKN</sequence>
<dbReference type="InterPro" id="IPR051906">
    <property type="entry name" value="TolC-like"/>
</dbReference>